<keyword evidence="1" id="KW-0560">Oxidoreductase</keyword>
<comment type="caution">
    <text evidence="2">The sequence shown here is derived from an EMBL/GenBank/DDBJ whole genome shotgun (WGS) entry which is preliminary data.</text>
</comment>
<proteinExistence type="predicted"/>
<evidence type="ECO:0000256" key="1">
    <source>
        <dbReference type="ARBA" id="ARBA00023002"/>
    </source>
</evidence>
<accession>A0A2T6ADF3</accession>
<gene>
    <name evidence="2" type="ORF">C8N34_1277</name>
</gene>
<keyword evidence="3" id="KW-1185">Reference proteome</keyword>
<name>A0A2T6ADF3_9RHOB</name>
<dbReference type="OrthoDB" id="9812555at2"/>
<reference evidence="2 3" key="1">
    <citation type="submission" date="2018-04" db="EMBL/GenBank/DDBJ databases">
        <title>Genomic Encyclopedia of Archaeal and Bacterial Type Strains, Phase II (KMG-II): from individual species to whole genera.</title>
        <authorList>
            <person name="Goeker M."/>
        </authorList>
    </citation>
    <scope>NUCLEOTIDE SEQUENCE [LARGE SCALE GENOMIC DNA]</scope>
    <source>
        <strain evidence="2 3">DSM 21823</strain>
    </source>
</reference>
<organism evidence="2 3">
    <name type="scientific">Gemmobacter caeni</name>
    <dbReference type="NCBI Taxonomy" id="589035"/>
    <lineage>
        <taxon>Bacteria</taxon>
        <taxon>Pseudomonadati</taxon>
        <taxon>Pseudomonadota</taxon>
        <taxon>Alphaproteobacteria</taxon>
        <taxon>Rhodobacterales</taxon>
        <taxon>Paracoccaceae</taxon>
        <taxon>Gemmobacter</taxon>
    </lineage>
</organism>
<dbReference type="SUPFAM" id="SSF51730">
    <property type="entry name" value="FAD-linked oxidoreductase"/>
    <property type="match status" value="1"/>
</dbReference>
<dbReference type="Gene3D" id="3.20.20.220">
    <property type="match status" value="1"/>
</dbReference>
<dbReference type="EMBL" id="QBKP01000027">
    <property type="protein sequence ID" value="PTX41802.1"/>
    <property type="molecule type" value="Genomic_DNA"/>
</dbReference>
<dbReference type="InterPro" id="IPR029041">
    <property type="entry name" value="FAD-linked_oxidoreductase-like"/>
</dbReference>
<dbReference type="RefSeq" id="WP_108130728.1">
    <property type="nucleotide sequence ID" value="NZ_QBKP01000027.1"/>
</dbReference>
<evidence type="ECO:0000313" key="2">
    <source>
        <dbReference type="EMBL" id="PTX41802.1"/>
    </source>
</evidence>
<dbReference type="AlphaFoldDB" id="A0A2T6ADF3"/>
<protein>
    <submittedName>
        <fullName evidence="2">5,10-methylenetetrahydrofolate reductase</fullName>
    </submittedName>
</protein>
<dbReference type="GO" id="GO:0016491">
    <property type="term" value="F:oxidoreductase activity"/>
    <property type="evidence" value="ECO:0007669"/>
    <property type="project" value="UniProtKB-KW"/>
</dbReference>
<sequence>MTQTNLAKTAETPRLIDGDVSIELAPEMVAKFHPDPGLLPAGSKVFLTHLSGKDPAIQVAAARGLLDMGYVPVVHIGARNFDSEAAFVSFIQAHRANGVTHGLFLGGNPLKYKGPLGQALDLLSHPVMQDSGFTDAFISGYPEGHPDISVDSLDEARARKIERCRLIGLAPQIVTQFAFDGGTMAAWTARMQRLHPDVPVRLGLAGVTSLPKLIKFAVMCGVGPSIAVLKKNSGGLLNVLTDKDPSDVIAAIEANLPVARGRTDLHFFPFGGWEKTLRWISEARRS</sequence>
<evidence type="ECO:0000313" key="3">
    <source>
        <dbReference type="Proteomes" id="UP000244224"/>
    </source>
</evidence>
<dbReference type="Proteomes" id="UP000244224">
    <property type="component" value="Unassembled WGS sequence"/>
</dbReference>